<protein>
    <submittedName>
        <fullName evidence="2">Uncharacterized protein</fullName>
    </submittedName>
</protein>
<evidence type="ECO:0000313" key="2">
    <source>
        <dbReference type="EMBL" id="CAD2166987.1"/>
    </source>
</evidence>
<dbReference type="Proteomes" id="UP000580250">
    <property type="component" value="Unassembled WGS sequence"/>
</dbReference>
<organism evidence="2 3">
    <name type="scientific">Meloidogyne enterolobii</name>
    <name type="common">Root-knot nematode worm</name>
    <name type="synonym">Meloidogyne mayaguensis</name>
    <dbReference type="NCBI Taxonomy" id="390850"/>
    <lineage>
        <taxon>Eukaryota</taxon>
        <taxon>Metazoa</taxon>
        <taxon>Ecdysozoa</taxon>
        <taxon>Nematoda</taxon>
        <taxon>Chromadorea</taxon>
        <taxon>Rhabditida</taxon>
        <taxon>Tylenchina</taxon>
        <taxon>Tylenchomorpha</taxon>
        <taxon>Tylenchoidea</taxon>
        <taxon>Meloidogynidae</taxon>
        <taxon>Meloidogyninae</taxon>
        <taxon>Meloidogyne</taxon>
    </lineage>
</organism>
<comment type="caution">
    <text evidence="2">The sequence shown here is derived from an EMBL/GenBank/DDBJ whole genome shotgun (WGS) entry which is preliminary data.</text>
</comment>
<keyword evidence="1" id="KW-0812">Transmembrane</keyword>
<accession>A0A6V7UWU7</accession>
<gene>
    <name evidence="2" type="ORF">MENT_LOCUS18275</name>
</gene>
<reference evidence="2 3" key="1">
    <citation type="submission" date="2020-08" db="EMBL/GenBank/DDBJ databases">
        <authorList>
            <person name="Koutsovoulos G."/>
            <person name="Danchin GJ E."/>
        </authorList>
    </citation>
    <scope>NUCLEOTIDE SEQUENCE [LARGE SCALE GENOMIC DNA]</scope>
</reference>
<keyword evidence="1" id="KW-1133">Transmembrane helix</keyword>
<dbReference type="EMBL" id="CAJEWN010000122">
    <property type="protein sequence ID" value="CAD2166987.1"/>
    <property type="molecule type" value="Genomic_DNA"/>
</dbReference>
<evidence type="ECO:0000256" key="1">
    <source>
        <dbReference type="SAM" id="Phobius"/>
    </source>
</evidence>
<sequence length="51" mass="6116">MELIDLFVVLSVEIYFLKCLDKFQKLRLIVQLWLVLIIVFFFVMILSLPIV</sequence>
<proteinExistence type="predicted"/>
<dbReference type="AlphaFoldDB" id="A0A6V7UWU7"/>
<evidence type="ECO:0000313" key="3">
    <source>
        <dbReference type="Proteomes" id="UP000580250"/>
    </source>
</evidence>
<name>A0A6V7UWU7_MELEN</name>
<keyword evidence="1" id="KW-0472">Membrane</keyword>
<feature type="transmembrane region" description="Helical" evidence="1">
    <location>
        <begin position="28"/>
        <end position="50"/>
    </location>
</feature>